<dbReference type="GO" id="GO:0006508">
    <property type="term" value="P:proteolysis"/>
    <property type="evidence" value="ECO:0007669"/>
    <property type="project" value="InterPro"/>
</dbReference>
<reference evidence="1" key="1">
    <citation type="submission" date="2018-05" db="EMBL/GenBank/DDBJ databases">
        <authorList>
            <person name="Lanie J.A."/>
            <person name="Ng W.-L."/>
            <person name="Kazmierczak K.M."/>
            <person name="Andrzejewski T.M."/>
            <person name="Davidsen T.M."/>
            <person name="Wayne K.J."/>
            <person name="Tettelin H."/>
            <person name="Glass J.I."/>
            <person name="Rusch D."/>
            <person name="Podicherti R."/>
            <person name="Tsui H.-C.T."/>
            <person name="Winkler M.E."/>
        </authorList>
    </citation>
    <scope>NUCLEOTIDE SEQUENCE</scope>
</reference>
<dbReference type="SUPFAM" id="SSF55486">
    <property type="entry name" value="Metalloproteases ('zincins'), catalytic domain"/>
    <property type="match status" value="1"/>
</dbReference>
<dbReference type="GO" id="GO:0004181">
    <property type="term" value="F:metallocarboxypeptidase activity"/>
    <property type="evidence" value="ECO:0007669"/>
    <property type="project" value="InterPro"/>
</dbReference>
<dbReference type="InterPro" id="IPR001333">
    <property type="entry name" value="Peptidase_M32_Taq"/>
</dbReference>
<dbReference type="PRINTS" id="PR00998">
    <property type="entry name" value="CRBOXYPTASET"/>
</dbReference>
<dbReference type="Pfam" id="PF02074">
    <property type="entry name" value="Peptidase_M32"/>
    <property type="match status" value="1"/>
</dbReference>
<feature type="non-terminal residue" evidence="1">
    <location>
        <position position="267"/>
    </location>
</feature>
<dbReference type="PROSITE" id="PS52034">
    <property type="entry name" value="PEPTIDASE_M32"/>
    <property type="match status" value="1"/>
</dbReference>
<name>A0A382VT68_9ZZZZ</name>
<dbReference type="AlphaFoldDB" id="A0A382VT68"/>
<gene>
    <name evidence="1" type="ORF">METZ01_LOCUS402573</name>
</gene>
<protein>
    <recommendedName>
        <fullName evidence="2">Carboxypeptidase M32</fullName>
    </recommendedName>
</protein>
<feature type="non-terminal residue" evidence="1">
    <location>
        <position position="1"/>
    </location>
</feature>
<dbReference type="EMBL" id="UINC01154434">
    <property type="protein sequence ID" value="SVD49719.1"/>
    <property type="molecule type" value="Genomic_DNA"/>
</dbReference>
<dbReference type="Gene3D" id="1.10.1370.30">
    <property type="match status" value="1"/>
</dbReference>
<evidence type="ECO:0008006" key="2">
    <source>
        <dbReference type="Google" id="ProtNLM"/>
    </source>
</evidence>
<sequence>VSELKNIFLCELQRFDSLAQVSSLLGWDEQVNLPTSKASSSQRANQCATIAELRHREITNPDFYDMLKRLEDETETSNQHWQVILREVRRDLDRAVKIPAEFVARKVAHASAAYHAWKTAREQNDFPAYAPTLEKTLRFAREEAAFIGYEENPYDYHVDLHDPGMDTARVGKLFDKLQAGLVPLAERILALAEAANIPELHGFPEDKQEMFLREVVASLGFDYARGRIDVAVHPFCSGNGSDTRLTTRYNSNNPLDSLFSAIHETGH</sequence>
<dbReference type="PANTHER" id="PTHR34217:SF1">
    <property type="entry name" value="CARBOXYPEPTIDASE 1"/>
    <property type="match status" value="1"/>
</dbReference>
<evidence type="ECO:0000313" key="1">
    <source>
        <dbReference type="EMBL" id="SVD49719.1"/>
    </source>
</evidence>
<dbReference type="PANTHER" id="PTHR34217">
    <property type="entry name" value="METAL-DEPENDENT CARBOXYPEPTIDASE"/>
    <property type="match status" value="1"/>
</dbReference>
<proteinExistence type="predicted"/>
<accession>A0A382VT68</accession>
<organism evidence="1">
    <name type="scientific">marine metagenome</name>
    <dbReference type="NCBI Taxonomy" id="408172"/>
    <lineage>
        <taxon>unclassified sequences</taxon>
        <taxon>metagenomes</taxon>
        <taxon>ecological metagenomes</taxon>
    </lineage>
</organism>